<name>A0A2P2N056_RHIMU</name>
<organism evidence="1">
    <name type="scientific">Rhizophora mucronata</name>
    <name type="common">Asiatic mangrove</name>
    <dbReference type="NCBI Taxonomy" id="61149"/>
    <lineage>
        <taxon>Eukaryota</taxon>
        <taxon>Viridiplantae</taxon>
        <taxon>Streptophyta</taxon>
        <taxon>Embryophyta</taxon>
        <taxon>Tracheophyta</taxon>
        <taxon>Spermatophyta</taxon>
        <taxon>Magnoliopsida</taxon>
        <taxon>eudicotyledons</taxon>
        <taxon>Gunneridae</taxon>
        <taxon>Pentapetalae</taxon>
        <taxon>rosids</taxon>
        <taxon>fabids</taxon>
        <taxon>Malpighiales</taxon>
        <taxon>Rhizophoraceae</taxon>
        <taxon>Rhizophora</taxon>
    </lineage>
</organism>
<reference evidence="1" key="1">
    <citation type="submission" date="2018-02" db="EMBL/GenBank/DDBJ databases">
        <title>Rhizophora mucronata_Transcriptome.</title>
        <authorList>
            <person name="Meera S.P."/>
            <person name="Sreeshan A."/>
            <person name="Augustine A."/>
        </authorList>
    </citation>
    <scope>NUCLEOTIDE SEQUENCE</scope>
    <source>
        <tissue evidence="1">Leaf</tissue>
    </source>
</reference>
<sequence>MATSCCISLSIDSCFSPNHMYSIITYMCMQKSITANKKCRRIYYWVRLVVFFPPKKTADMT</sequence>
<accession>A0A2P2N056</accession>
<protein>
    <submittedName>
        <fullName evidence="1">Uncharacterized protein</fullName>
    </submittedName>
</protein>
<proteinExistence type="predicted"/>
<evidence type="ECO:0000313" key="1">
    <source>
        <dbReference type="EMBL" id="MBX35862.1"/>
    </source>
</evidence>
<dbReference type="AlphaFoldDB" id="A0A2P2N056"/>
<dbReference type="EMBL" id="GGEC01055378">
    <property type="protein sequence ID" value="MBX35862.1"/>
    <property type="molecule type" value="Transcribed_RNA"/>
</dbReference>